<gene>
    <name evidence="8" type="primary">norR_39</name>
    <name evidence="8" type="ORF">SPACI_056040</name>
</gene>
<dbReference type="PROSITE" id="PS00688">
    <property type="entry name" value="SIGMA54_INTERACT_3"/>
    <property type="match status" value="1"/>
</dbReference>
<evidence type="ECO:0000256" key="5">
    <source>
        <dbReference type="ARBA" id="ARBA00023163"/>
    </source>
</evidence>
<dbReference type="PROSITE" id="PS50112">
    <property type="entry name" value="PAS"/>
    <property type="match status" value="1"/>
</dbReference>
<dbReference type="PANTHER" id="PTHR32071:SF57">
    <property type="entry name" value="C4-DICARBOXYLATE TRANSPORT TRANSCRIPTIONAL REGULATORY PROTEIN DCTD"/>
    <property type="match status" value="1"/>
</dbReference>
<dbReference type="CDD" id="cd00130">
    <property type="entry name" value="PAS"/>
    <property type="match status" value="1"/>
</dbReference>
<protein>
    <submittedName>
        <fullName evidence="8">Anaerobic nitric oxide reductase transcription regulator NorR</fullName>
    </submittedName>
</protein>
<evidence type="ECO:0000259" key="7">
    <source>
        <dbReference type="PROSITE" id="PS50112"/>
    </source>
</evidence>
<dbReference type="InterPro" id="IPR002078">
    <property type="entry name" value="Sigma_54_int"/>
</dbReference>
<dbReference type="Pfam" id="PF00989">
    <property type="entry name" value="PAS"/>
    <property type="match status" value="1"/>
</dbReference>
<dbReference type="SUPFAM" id="SSF55785">
    <property type="entry name" value="PYP-like sensor domain (PAS domain)"/>
    <property type="match status" value="1"/>
</dbReference>
<dbReference type="Gene3D" id="1.10.10.60">
    <property type="entry name" value="Homeodomain-like"/>
    <property type="match status" value="1"/>
</dbReference>
<dbReference type="CDD" id="cd00009">
    <property type="entry name" value="AAA"/>
    <property type="match status" value="1"/>
</dbReference>
<dbReference type="PROSITE" id="PS50045">
    <property type="entry name" value="SIGMA54_INTERACT_4"/>
    <property type="match status" value="1"/>
</dbReference>
<dbReference type="PANTHER" id="PTHR32071">
    <property type="entry name" value="TRANSCRIPTIONAL REGULATORY PROTEIN"/>
    <property type="match status" value="1"/>
</dbReference>
<evidence type="ECO:0000256" key="1">
    <source>
        <dbReference type="ARBA" id="ARBA00022741"/>
    </source>
</evidence>
<dbReference type="Proteomes" id="UP000216052">
    <property type="component" value="Chromosome"/>
</dbReference>
<evidence type="ECO:0000313" key="9">
    <source>
        <dbReference type="Proteomes" id="UP000216052"/>
    </source>
</evidence>
<dbReference type="PROSITE" id="PS00676">
    <property type="entry name" value="SIGMA54_INTERACT_2"/>
    <property type="match status" value="1"/>
</dbReference>
<reference evidence="8" key="1">
    <citation type="submission" date="2024-05" db="EMBL/GenBank/DDBJ databases">
        <title>Isolation and characterization of Sporomusa carbonis sp. nov., a carboxydotrophic hydrogenogen in the genus of Sporomusa isolated from a charcoal burning pile.</title>
        <authorList>
            <person name="Boeer T."/>
            <person name="Rosenbaum F."/>
            <person name="Eysell L."/>
            <person name="Mueller V."/>
            <person name="Daniel R."/>
            <person name="Poehlein A."/>
        </authorList>
    </citation>
    <scope>NUCLEOTIDE SEQUENCE [LARGE SCALE GENOMIC DNA]</scope>
    <source>
        <strain evidence="8">DSM 3132</strain>
    </source>
</reference>
<dbReference type="Pfam" id="PF00158">
    <property type="entry name" value="Sigma54_activat"/>
    <property type="match status" value="1"/>
</dbReference>
<dbReference type="InterPro" id="IPR035965">
    <property type="entry name" value="PAS-like_dom_sf"/>
</dbReference>
<name>A0ABZ3JBK2_SPOA4</name>
<keyword evidence="4" id="KW-0238">DNA-binding</keyword>
<dbReference type="InterPro" id="IPR029016">
    <property type="entry name" value="GAF-like_dom_sf"/>
</dbReference>
<accession>A0ABZ3JBK2</accession>
<feature type="domain" description="Sigma-54 factor interaction" evidence="6">
    <location>
        <begin position="277"/>
        <end position="507"/>
    </location>
</feature>
<evidence type="ECO:0000259" key="6">
    <source>
        <dbReference type="PROSITE" id="PS50045"/>
    </source>
</evidence>
<keyword evidence="1" id="KW-0547">Nucleotide-binding</keyword>
<organism evidence="8 9">
    <name type="scientific">Sporomusa acidovorans (strain ATCC 49682 / DSM 3132 / Mol)</name>
    <dbReference type="NCBI Taxonomy" id="1123286"/>
    <lineage>
        <taxon>Bacteria</taxon>
        <taxon>Bacillati</taxon>
        <taxon>Bacillota</taxon>
        <taxon>Negativicutes</taxon>
        <taxon>Selenomonadales</taxon>
        <taxon>Sporomusaceae</taxon>
        <taxon>Sporomusa</taxon>
    </lineage>
</organism>
<dbReference type="EMBL" id="CP155571">
    <property type="protein sequence ID" value="XFO75483.1"/>
    <property type="molecule type" value="Genomic_DNA"/>
</dbReference>
<dbReference type="Gene3D" id="1.10.8.60">
    <property type="match status" value="1"/>
</dbReference>
<evidence type="ECO:0000313" key="8">
    <source>
        <dbReference type="EMBL" id="XFO75483.1"/>
    </source>
</evidence>
<dbReference type="InterPro" id="IPR027417">
    <property type="entry name" value="P-loop_NTPase"/>
</dbReference>
<dbReference type="SUPFAM" id="SSF46689">
    <property type="entry name" value="Homeodomain-like"/>
    <property type="match status" value="1"/>
</dbReference>
<keyword evidence="2" id="KW-0067">ATP-binding</keyword>
<keyword evidence="5" id="KW-0804">Transcription</keyword>
<dbReference type="InterPro" id="IPR058031">
    <property type="entry name" value="AAA_lid_NorR"/>
</dbReference>
<dbReference type="SMART" id="SM00382">
    <property type="entry name" value="AAA"/>
    <property type="match status" value="1"/>
</dbReference>
<sequence>MSSLQQIQVTTQQIAEAISSALSMDVTIVDDSMVRIAGTGYHQATIGQKITGNSVYEKVIHHPAEYIINDVSTYKECSKCEKRTSCMELAQLCCPIIVGTKAIGVIGLIAFSPKQQMELSKKDKRLLSFVRKMAELIAVKVAEEDSLNRIVFLKNQMATVLNFIAEGIIAIDQDAKVINVNFAAEKLLKIKARDVIGFHLNEVFPGTPIPEVLRDGIGFINREVSVWNKGKHYHYMVSAKPMLGEDEVRGVVASFSAVGEWPVQQSLTQAKLTFDDIVGTSKTLIMVKGEAAQAAETSSTVLIMGESGTGKEVFARAIHYESGRGNNPFVAVNCGAIPENLLESELFGYEEGAFSGARKGGKPGRFQLANKGTLFLDEIGDMPIFLQVKLLRVLQEKTVERVGGIKSMPLDVRIIAATNRNLEKLVKAGTFREDLYYRLNVFPIELPALHERPDDIMELAKFFLEKQRKNSGKKITGFTDEAVRRMQNYNWPGNIRELENVVECAVIKTSAEVIDVDALPAKLTADTQLYLPIQPEMSNLRPSEYAERQTIVSALNAFGMCVEGKKRAAAHLGMGIATLYRKIRKYGIESN</sequence>
<evidence type="ECO:0000256" key="3">
    <source>
        <dbReference type="ARBA" id="ARBA00023015"/>
    </source>
</evidence>
<dbReference type="Gene3D" id="3.30.450.40">
    <property type="match status" value="1"/>
</dbReference>
<feature type="domain" description="PAS" evidence="7">
    <location>
        <begin position="153"/>
        <end position="197"/>
    </location>
</feature>
<dbReference type="RefSeq" id="WP_093796876.1">
    <property type="nucleotide sequence ID" value="NZ_CP155571.1"/>
</dbReference>
<dbReference type="SUPFAM" id="SSF52540">
    <property type="entry name" value="P-loop containing nucleoside triphosphate hydrolases"/>
    <property type="match status" value="1"/>
</dbReference>
<dbReference type="InterPro" id="IPR025944">
    <property type="entry name" value="Sigma_54_int_dom_CS"/>
</dbReference>
<dbReference type="Gene3D" id="3.30.450.20">
    <property type="entry name" value="PAS domain"/>
    <property type="match status" value="1"/>
</dbReference>
<dbReference type="InterPro" id="IPR013767">
    <property type="entry name" value="PAS_fold"/>
</dbReference>
<keyword evidence="3" id="KW-0805">Transcription regulation</keyword>
<dbReference type="InterPro" id="IPR025662">
    <property type="entry name" value="Sigma_54_int_dom_ATP-bd_1"/>
</dbReference>
<evidence type="ECO:0000256" key="2">
    <source>
        <dbReference type="ARBA" id="ARBA00022840"/>
    </source>
</evidence>
<keyword evidence="9" id="KW-1185">Reference proteome</keyword>
<dbReference type="InterPro" id="IPR025943">
    <property type="entry name" value="Sigma_54_int_dom_ATP-bd_2"/>
</dbReference>
<proteinExistence type="predicted"/>
<dbReference type="InterPro" id="IPR009057">
    <property type="entry name" value="Homeodomain-like_sf"/>
</dbReference>
<dbReference type="InterPro" id="IPR002197">
    <property type="entry name" value="HTH_Fis"/>
</dbReference>
<dbReference type="Pfam" id="PF25601">
    <property type="entry name" value="AAA_lid_14"/>
    <property type="match status" value="1"/>
</dbReference>
<dbReference type="Pfam" id="PF02954">
    <property type="entry name" value="HTH_8"/>
    <property type="match status" value="1"/>
</dbReference>
<dbReference type="InterPro" id="IPR003593">
    <property type="entry name" value="AAA+_ATPase"/>
</dbReference>
<dbReference type="InterPro" id="IPR000014">
    <property type="entry name" value="PAS"/>
</dbReference>
<dbReference type="Gene3D" id="3.40.50.300">
    <property type="entry name" value="P-loop containing nucleotide triphosphate hydrolases"/>
    <property type="match status" value="1"/>
</dbReference>
<dbReference type="PROSITE" id="PS00675">
    <property type="entry name" value="SIGMA54_INTERACT_1"/>
    <property type="match status" value="1"/>
</dbReference>
<evidence type="ECO:0000256" key="4">
    <source>
        <dbReference type="ARBA" id="ARBA00023125"/>
    </source>
</evidence>